<dbReference type="OrthoDB" id="6359816at2759"/>
<sequence length="469" mass="54332">MKRGRSLKKDLRFLLNNQKYSDVEILCSDEEKFYCSRNILSARSEIFDGLLYNEESYENQISFPTIDSSVMKIVLEYIYTGSIEEESLNKDNVFEVFNVADYFQLPVLQDFIMEIFKNNLVEKNYVNFSPEFLSRAVDIMPLSKDNILLTLLVKTVATIPLNEIEFGRLSVKALRYLLSYAHEKEMTFVTTEYEIFRYSAILAAKQVSNDTYNTFMERLPTLEQIEKVENSVQVNTTDRQEVAKEIESFIKFIDFSKIKGQILANIVEPLEIVPDKIILDAYRKKAVSNFIELDEFRSMTEFSEPNYVWDESACGSKLFIMENGNIIQSTFGQTSLQSVRAEILLEYNKGIFEWDVIIEQSCRSSYVGVCASENFDYQAWAGNQSTGWVLCSNGSCYNSGVWMRNYCPTFADCNNIKITVHLDMNRTTIAFTVSGIKYPEVWYNLPAKLYPVVSLRYPGRFRIKSHRKN</sequence>
<protein>
    <recommendedName>
        <fullName evidence="5">Btb/poz domain containing protein</fullName>
    </recommendedName>
</protein>
<dbReference type="InterPro" id="IPR051481">
    <property type="entry name" value="BTB-POZ/Galectin-3-binding"/>
</dbReference>
<dbReference type="HOGENOM" id="CLU_027011_1_0_1"/>
<accession>A0A015JBA4</accession>
<evidence type="ECO:0000259" key="2">
    <source>
        <dbReference type="PROSITE" id="PS50188"/>
    </source>
</evidence>
<organism evidence="3 4">
    <name type="scientific">Rhizophagus irregularis (strain DAOM 197198w)</name>
    <name type="common">Glomus intraradices</name>
    <dbReference type="NCBI Taxonomy" id="1432141"/>
    <lineage>
        <taxon>Eukaryota</taxon>
        <taxon>Fungi</taxon>
        <taxon>Fungi incertae sedis</taxon>
        <taxon>Mucoromycota</taxon>
        <taxon>Glomeromycotina</taxon>
        <taxon>Glomeromycetes</taxon>
        <taxon>Glomerales</taxon>
        <taxon>Glomeraceae</taxon>
        <taxon>Rhizophagus</taxon>
    </lineage>
</organism>
<dbReference type="Pfam" id="PF00651">
    <property type="entry name" value="BTB"/>
    <property type="match status" value="1"/>
</dbReference>
<dbReference type="Gene3D" id="3.30.710.10">
    <property type="entry name" value="Potassium Channel Kv1.1, Chain A"/>
    <property type="match status" value="1"/>
</dbReference>
<dbReference type="InterPro" id="IPR013320">
    <property type="entry name" value="ConA-like_dom_sf"/>
</dbReference>
<dbReference type="PANTHER" id="PTHR24410:SF23">
    <property type="entry name" value="BTB DOMAIN-CONTAINING PROTEIN-RELATED"/>
    <property type="match status" value="1"/>
</dbReference>
<dbReference type="SUPFAM" id="SSF54695">
    <property type="entry name" value="POZ domain"/>
    <property type="match status" value="1"/>
</dbReference>
<feature type="domain" description="B30.2/SPRY" evidence="2">
    <location>
        <begin position="286"/>
        <end position="469"/>
    </location>
</feature>
<dbReference type="InterPro" id="IPR043136">
    <property type="entry name" value="B30.2/SPRY_sf"/>
</dbReference>
<dbReference type="InterPro" id="IPR003877">
    <property type="entry name" value="SPRY_dom"/>
</dbReference>
<comment type="caution">
    <text evidence="3">The sequence shown here is derived from an EMBL/GenBank/DDBJ whole genome shotgun (WGS) entry which is preliminary data.</text>
</comment>
<feature type="domain" description="BTB" evidence="1">
    <location>
        <begin position="21"/>
        <end position="87"/>
    </location>
</feature>
<dbReference type="EMBL" id="JEMT01029368">
    <property type="protein sequence ID" value="EXX52179.1"/>
    <property type="molecule type" value="Genomic_DNA"/>
</dbReference>
<dbReference type="InterPro" id="IPR001870">
    <property type="entry name" value="B30.2/SPRY"/>
</dbReference>
<dbReference type="PROSITE" id="PS50097">
    <property type="entry name" value="BTB"/>
    <property type="match status" value="1"/>
</dbReference>
<dbReference type="SUPFAM" id="SSF49899">
    <property type="entry name" value="Concanavalin A-like lectins/glucanases"/>
    <property type="match status" value="1"/>
</dbReference>
<dbReference type="Pfam" id="PF00622">
    <property type="entry name" value="SPRY"/>
    <property type="match status" value="1"/>
</dbReference>
<dbReference type="PANTHER" id="PTHR24410">
    <property type="entry name" value="HL07962P-RELATED"/>
    <property type="match status" value="1"/>
</dbReference>
<evidence type="ECO:0000313" key="3">
    <source>
        <dbReference type="EMBL" id="EXX52179.1"/>
    </source>
</evidence>
<keyword evidence="4" id="KW-1185">Reference proteome</keyword>
<dbReference type="PROSITE" id="PS50188">
    <property type="entry name" value="B302_SPRY"/>
    <property type="match status" value="1"/>
</dbReference>
<dbReference type="Gene3D" id="2.60.120.920">
    <property type="match status" value="1"/>
</dbReference>
<name>A0A015JBA4_RHIIW</name>
<dbReference type="AlphaFoldDB" id="A0A015JBA4"/>
<dbReference type="InterPro" id="IPR000210">
    <property type="entry name" value="BTB/POZ_dom"/>
</dbReference>
<dbReference type="SMART" id="SM00225">
    <property type="entry name" value="BTB"/>
    <property type="match status" value="1"/>
</dbReference>
<evidence type="ECO:0000259" key="1">
    <source>
        <dbReference type="PROSITE" id="PS50097"/>
    </source>
</evidence>
<dbReference type="Proteomes" id="UP000022910">
    <property type="component" value="Unassembled WGS sequence"/>
</dbReference>
<gene>
    <name evidence="3" type="ORF">RirG_255120</name>
</gene>
<evidence type="ECO:0000313" key="4">
    <source>
        <dbReference type="Proteomes" id="UP000022910"/>
    </source>
</evidence>
<dbReference type="InterPro" id="IPR011333">
    <property type="entry name" value="SKP1/BTB/POZ_sf"/>
</dbReference>
<evidence type="ECO:0008006" key="5">
    <source>
        <dbReference type="Google" id="ProtNLM"/>
    </source>
</evidence>
<reference evidence="3 4" key="1">
    <citation type="submission" date="2014-02" db="EMBL/GenBank/DDBJ databases">
        <title>Single nucleus genome sequencing reveals high similarity among nuclei of an endomycorrhizal fungus.</title>
        <authorList>
            <person name="Lin K."/>
            <person name="Geurts R."/>
            <person name="Zhang Z."/>
            <person name="Limpens E."/>
            <person name="Saunders D.G."/>
            <person name="Mu D."/>
            <person name="Pang E."/>
            <person name="Cao H."/>
            <person name="Cha H."/>
            <person name="Lin T."/>
            <person name="Zhou Q."/>
            <person name="Shang Y."/>
            <person name="Li Y."/>
            <person name="Ivanov S."/>
            <person name="Sharma T."/>
            <person name="Velzen R.V."/>
            <person name="Ruijter N.D."/>
            <person name="Aanen D.K."/>
            <person name="Win J."/>
            <person name="Kamoun S."/>
            <person name="Bisseling T."/>
            <person name="Huang S."/>
        </authorList>
    </citation>
    <scope>NUCLEOTIDE SEQUENCE [LARGE SCALE GENOMIC DNA]</scope>
    <source>
        <strain evidence="4">DAOM197198w</strain>
    </source>
</reference>
<proteinExistence type="predicted"/>